<keyword evidence="14" id="KW-1185">Reference proteome</keyword>
<sequence length="862" mass="99263">MKKAKKEKFNGPVEPVSYNRSILAAFEKQSRGKVCPLCNAKFSLASYKTHMDTCKVAEDDDDIEILASYTRQEAVLLRAGPAIVLEDQSLTETPQKKRRTEEREEEVTENSSAPTNYGDFDLPGPSGINENLEASSQSSEKTNESVEKVIKKSPVFENTRRRSTRIQLNSQNSQNTRKETIVKKETATIAEVIQSITSFETRIENSDHRWPYYMKYTVKILKRVITTKKFDGTFYSDDFWLPSDVITFYRFVELLTESAKCLLVRLFIRKSGWYQLEKLEQKYPEIPNIKEAAVELTKWKFVNDDSCLKTLDEALQISDVSVLKNVAKNFKIDGIKNRQELVHSLRKFAQSQQSIFGGTGNVETDVIKSIKKELGTCLKIQSEFVDLFRCLFTIYCPVTTNSANSIDNPAATNVYQDLLYMMNSIEKGEVSFPALNPCRNISSFYKDRQMLMEYVTAKSIETTIVLQMTSGNFDVALDLAIDAKEFIDQMPDAHKRYYESLEIHERKFTSIWVHTRCCGHATTLLERQKKWGMAVEWQKDLLILNKDVQAYCCDSRGIWWDRMLLNLDSHMKEKKDCAKMIQLAIQDTSVLEKELLSIQDRALKLKEMPTDFKPPLNIGTPQKRTIVGKTISKNLGDGRVNRFVIRDDGKEEDVECSVEEVARRWFLENEGYTIGVHDEGATWHTLFGLLFYDVIFSMDKSVASTWHSEVQDCPSDLSNTLYSKRKEKFEERFEWLIDAEEELIEDNIRKIWELKKNETNRECSWKHFPSGADDCVGLFQCIPRSSLISICRRLAENYRNSRSGFPDLTLWNRETKSVAVIEVKGPGDRLSTKQRLWLAFFADNGITAEVCHVEAQNSRLLV</sequence>
<comment type="catalytic activity">
    <reaction evidence="1 11">
        <text>Hydrolytically removes 5'-nucleotides successively from the 3'-hydroxy termini of 3'-hydroxy-terminated oligonucleotides.</text>
        <dbReference type="EC" id="3.1.4.1"/>
    </reaction>
</comment>
<dbReference type="InterPro" id="IPR033315">
    <property type="entry name" value="Fan1-like"/>
</dbReference>
<name>A0A1I7UNS6_9PELO</name>
<proteinExistence type="inferred from homology"/>
<dbReference type="InterPro" id="IPR049125">
    <property type="entry name" value="FAN1-like_WH"/>
</dbReference>
<dbReference type="Pfam" id="PF21315">
    <property type="entry name" value="FAN1_HTH"/>
    <property type="match status" value="1"/>
</dbReference>
<keyword evidence="6 11" id="KW-0378">Hydrolase</keyword>
<dbReference type="Proteomes" id="UP000095282">
    <property type="component" value="Unplaced"/>
</dbReference>
<protein>
    <recommendedName>
        <fullName evidence="11">Fanconi-associated nuclease</fullName>
        <ecNumber evidence="11">3.1.4.1</ecNumber>
    </recommendedName>
</protein>
<evidence type="ECO:0000256" key="4">
    <source>
        <dbReference type="ARBA" id="ARBA00022723"/>
    </source>
</evidence>
<dbReference type="InterPro" id="IPR049132">
    <property type="entry name" value="FAN1-like_euk"/>
</dbReference>
<evidence type="ECO:0000256" key="10">
    <source>
        <dbReference type="ARBA" id="ARBA00059914"/>
    </source>
</evidence>
<evidence type="ECO:0000313" key="15">
    <source>
        <dbReference type="WBParaSite" id="Csp11.Scaffold630.g17830.t1"/>
    </source>
</evidence>
<dbReference type="InterPro" id="IPR049126">
    <property type="entry name" value="FAN1-like_TPR"/>
</dbReference>
<keyword evidence="8 11" id="KW-0234">DNA repair</keyword>
<dbReference type="CDD" id="cd22326">
    <property type="entry name" value="FAN1-like"/>
    <property type="match status" value="1"/>
</dbReference>
<keyword evidence="11" id="KW-0539">Nucleus</keyword>
<evidence type="ECO:0000256" key="3">
    <source>
        <dbReference type="ARBA" id="ARBA00022722"/>
    </source>
</evidence>
<feature type="domain" description="VRR-NUC" evidence="13">
    <location>
        <begin position="739"/>
        <end position="855"/>
    </location>
</feature>
<keyword evidence="3 11" id="KW-0540">Nuclease</keyword>
<dbReference type="AlphaFoldDB" id="A0A1I7UNS6"/>
<evidence type="ECO:0000256" key="5">
    <source>
        <dbReference type="ARBA" id="ARBA00022763"/>
    </source>
</evidence>
<dbReference type="FunFam" id="3.40.1350.10:FF:000020">
    <property type="entry name" value="Fanconi-associated nuclease"/>
    <property type="match status" value="1"/>
</dbReference>
<keyword evidence="4 11" id="KW-0479">Metal-binding</keyword>
<feature type="region of interest" description="Disordered" evidence="12">
    <location>
        <begin position="87"/>
        <end position="148"/>
    </location>
</feature>
<keyword evidence="9 11" id="KW-0464">Manganese</keyword>
<dbReference type="GO" id="GO:0017108">
    <property type="term" value="F:5'-flap endonuclease activity"/>
    <property type="evidence" value="ECO:0007669"/>
    <property type="project" value="TreeGrafter"/>
</dbReference>
<dbReference type="Pfam" id="PF21170">
    <property type="entry name" value="FAN1_TPR"/>
    <property type="match status" value="1"/>
</dbReference>
<evidence type="ECO:0000256" key="9">
    <source>
        <dbReference type="ARBA" id="ARBA00023211"/>
    </source>
</evidence>
<dbReference type="GO" id="GO:0008409">
    <property type="term" value="F:5'-3' exonuclease activity"/>
    <property type="evidence" value="ECO:0007669"/>
    <property type="project" value="TreeGrafter"/>
</dbReference>
<dbReference type="InterPro" id="IPR014883">
    <property type="entry name" value="VRR_NUC"/>
</dbReference>
<dbReference type="GO" id="GO:0036297">
    <property type="term" value="P:interstrand cross-link repair"/>
    <property type="evidence" value="ECO:0007669"/>
    <property type="project" value="InterPro"/>
</dbReference>
<evidence type="ECO:0000259" key="13">
    <source>
        <dbReference type="SMART" id="SM00990"/>
    </source>
</evidence>
<dbReference type="GO" id="GO:0070336">
    <property type="term" value="F:flap-structured DNA binding"/>
    <property type="evidence" value="ECO:0007669"/>
    <property type="project" value="TreeGrafter"/>
</dbReference>
<evidence type="ECO:0000313" key="14">
    <source>
        <dbReference type="Proteomes" id="UP000095282"/>
    </source>
</evidence>
<dbReference type="eggNOG" id="KOG2143">
    <property type="taxonomic scope" value="Eukaryota"/>
</dbReference>
<dbReference type="SMART" id="SM00990">
    <property type="entry name" value="VRR_NUC"/>
    <property type="match status" value="1"/>
</dbReference>
<keyword evidence="5 11" id="KW-0227">DNA damage</keyword>
<comment type="function">
    <text evidence="10 11">Nuclease required for the repair of DNA interstrand cross-links (ICL). Acts as a 5'-3' exonuclease that anchors at a cut end of DNA and cleaves DNA successively at every third nucleotide, allowing to excise an ICL from one strand through flanking incisions.</text>
</comment>
<dbReference type="WBParaSite" id="Csp11.Scaffold630.g17830.t1">
    <property type="protein sequence ID" value="Csp11.Scaffold630.g17830.t1"/>
    <property type="gene ID" value="Csp11.Scaffold630.g17830"/>
</dbReference>
<dbReference type="Pfam" id="PF08774">
    <property type="entry name" value="VRR_NUC"/>
    <property type="match status" value="1"/>
</dbReference>
<dbReference type="PANTHER" id="PTHR15749:SF4">
    <property type="entry name" value="FANCONI-ASSOCIATED NUCLEASE 1"/>
    <property type="match status" value="1"/>
</dbReference>
<organism evidence="14 15">
    <name type="scientific">Caenorhabditis tropicalis</name>
    <dbReference type="NCBI Taxonomy" id="1561998"/>
    <lineage>
        <taxon>Eukaryota</taxon>
        <taxon>Metazoa</taxon>
        <taxon>Ecdysozoa</taxon>
        <taxon>Nematoda</taxon>
        <taxon>Chromadorea</taxon>
        <taxon>Rhabditida</taxon>
        <taxon>Rhabditina</taxon>
        <taxon>Rhabditomorpha</taxon>
        <taxon>Rhabditoidea</taxon>
        <taxon>Rhabditidae</taxon>
        <taxon>Peloderinae</taxon>
        <taxon>Caenorhabditis</taxon>
    </lineage>
</organism>
<evidence type="ECO:0000256" key="7">
    <source>
        <dbReference type="ARBA" id="ARBA00022842"/>
    </source>
</evidence>
<dbReference type="InterPro" id="IPR011856">
    <property type="entry name" value="tRNA_endonuc-like_dom_sf"/>
</dbReference>
<comment type="subcellular location">
    <subcellularLocation>
        <location evidence="11">Nucleus</location>
    </subcellularLocation>
</comment>
<evidence type="ECO:0000256" key="8">
    <source>
        <dbReference type="ARBA" id="ARBA00023204"/>
    </source>
</evidence>
<dbReference type="Gene3D" id="3.40.1350.10">
    <property type="match status" value="1"/>
</dbReference>
<evidence type="ECO:0000256" key="12">
    <source>
        <dbReference type="SAM" id="MobiDB-lite"/>
    </source>
</evidence>
<comment type="cofactor">
    <cofactor evidence="11">
        <name>Mg(2+)</name>
        <dbReference type="ChEBI" id="CHEBI:18420"/>
    </cofactor>
    <cofactor evidence="11">
        <name>Mn(2+)</name>
        <dbReference type="ChEBI" id="CHEBI:29035"/>
    </cofactor>
</comment>
<dbReference type="GO" id="GO:0005634">
    <property type="term" value="C:nucleus"/>
    <property type="evidence" value="ECO:0007669"/>
    <property type="project" value="UniProtKB-SubCell"/>
</dbReference>
<evidence type="ECO:0000256" key="6">
    <source>
        <dbReference type="ARBA" id="ARBA00022801"/>
    </source>
</evidence>
<comment type="similarity">
    <text evidence="2 11">Belongs to the FAN1 family.</text>
</comment>
<dbReference type="PANTHER" id="PTHR15749">
    <property type="entry name" value="FANCONI-ASSOCIATED NUCLEASE 1"/>
    <property type="match status" value="1"/>
</dbReference>
<dbReference type="GO" id="GO:0046872">
    <property type="term" value="F:metal ion binding"/>
    <property type="evidence" value="ECO:0007669"/>
    <property type="project" value="UniProtKB-KW"/>
</dbReference>
<reference evidence="15" key="1">
    <citation type="submission" date="2016-11" db="UniProtKB">
        <authorList>
            <consortium name="WormBaseParasite"/>
        </authorList>
    </citation>
    <scope>IDENTIFICATION</scope>
</reference>
<evidence type="ECO:0000256" key="11">
    <source>
        <dbReference type="RuleBase" id="RU365033"/>
    </source>
</evidence>
<evidence type="ECO:0000256" key="2">
    <source>
        <dbReference type="ARBA" id="ARBA00005533"/>
    </source>
</evidence>
<feature type="compositionally biased region" description="Polar residues" evidence="12">
    <location>
        <begin position="128"/>
        <end position="140"/>
    </location>
</feature>
<accession>A0A1I7UNS6</accession>
<dbReference type="EC" id="3.1.4.1" evidence="11"/>
<dbReference type="GO" id="GO:0004528">
    <property type="term" value="F:phosphodiesterase I activity"/>
    <property type="evidence" value="ECO:0007669"/>
    <property type="project" value="UniProtKB-EC"/>
</dbReference>
<keyword evidence="7 11" id="KW-0460">Magnesium</keyword>
<evidence type="ECO:0000256" key="1">
    <source>
        <dbReference type="ARBA" id="ARBA00000983"/>
    </source>
</evidence>
<dbReference type="STRING" id="1561998.A0A1I7UNS6"/>